<keyword evidence="3" id="KW-0804">Transcription</keyword>
<protein>
    <submittedName>
        <fullName evidence="5">LacI family DNA-binding transcriptional regulator</fullName>
    </submittedName>
</protein>
<keyword evidence="2 5" id="KW-0238">DNA-binding</keyword>
<dbReference type="Pfam" id="PF00356">
    <property type="entry name" value="LacI"/>
    <property type="match status" value="1"/>
</dbReference>
<evidence type="ECO:0000256" key="1">
    <source>
        <dbReference type="ARBA" id="ARBA00023015"/>
    </source>
</evidence>
<keyword evidence="6" id="KW-1185">Reference proteome</keyword>
<reference evidence="6" key="1">
    <citation type="journal article" date="2019" name="Int. J. Syst. Evol. Microbiol.">
        <title>The Global Catalogue of Microorganisms (GCM) 10K type strain sequencing project: providing services to taxonomists for standard genome sequencing and annotation.</title>
        <authorList>
            <consortium name="The Broad Institute Genomics Platform"/>
            <consortium name="The Broad Institute Genome Sequencing Center for Infectious Disease"/>
            <person name="Wu L."/>
            <person name="Ma J."/>
        </authorList>
    </citation>
    <scope>NUCLEOTIDE SEQUENCE [LARGE SCALE GENOMIC DNA]</scope>
    <source>
        <strain evidence="6">JCM 17137</strain>
    </source>
</reference>
<evidence type="ECO:0000313" key="6">
    <source>
        <dbReference type="Proteomes" id="UP001500908"/>
    </source>
</evidence>
<dbReference type="InterPro" id="IPR028082">
    <property type="entry name" value="Peripla_BP_I"/>
</dbReference>
<dbReference type="InterPro" id="IPR000843">
    <property type="entry name" value="HTH_LacI"/>
</dbReference>
<dbReference type="SUPFAM" id="SSF47413">
    <property type="entry name" value="lambda repressor-like DNA-binding domains"/>
    <property type="match status" value="1"/>
</dbReference>
<organism evidence="5 6">
    <name type="scientific">Salinactinospora qingdaonensis</name>
    <dbReference type="NCBI Taxonomy" id="702744"/>
    <lineage>
        <taxon>Bacteria</taxon>
        <taxon>Bacillati</taxon>
        <taxon>Actinomycetota</taxon>
        <taxon>Actinomycetes</taxon>
        <taxon>Streptosporangiales</taxon>
        <taxon>Nocardiopsidaceae</taxon>
        <taxon>Salinactinospora</taxon>
    </lineage>
</organism>
<dbReference type="InterPro" id="IPR010982">
    <property type="entry name" value="Lambda_DNA-bd_dom_sf"/>
</dbReference>
<dbReference type="EMBL" id="BAABDD010000002">
    <property type="protein sequence ID" value="GAA3729243.1"/>
    <property type="molecule type" value="Genomic_DNA"/>
</dbReference>
<keyword evidence="1" id="KW-0805">Transcription regulation</keyword>
<dbReference type="CDD" id="cd01392">
    <property type="entry name" value="HTH_LacI"/>
    <property type="match status" value="1"/>
</dbReference>
<dbReference type="Proteomes" id="UP001500908">
    <property type="component" value="Unassembled WGS sequence"/>
</dbReference>
<dbReference type="SMART" id="SM00354">
    <property type="entry name" value="HTH_LACI"/>
    <property type="match status" value="1"/>
</dbReference>
<evidence type="ECO:0000259" key="4">
    <source>
        <dbReference type="PROSITE" id="PS50932"/>
    </source>
</evidence>
<dbReference type="Gene3D" id="3.40.50.2300">
    <property type="match status" value="2"/>
</dbReference>
<proteinExistence type="predicted"/>
<name>A0ABP7F159_9ACTN</name>
<comment type="caution">
    <text evidence="5">The sequence shown here is derived from an EMBL/GenBank/DDBJ whole genome shotgun (WGS) entry which is preliminary data.</text>
</comment>
<dbReference type="GO" id="GO:0003677">
    <property type="term" value="F:DNA binding"/>
    <property type="evidence" value="ECO:0007669"/>
    <property type="project" value="UniProtKB-KW"/>
</dbReference>
<dbReference type="Pfam" id="PF13377">
    <property type="entry name" value="Peripla_BP_3"/>
    <property type="match status" value="1"/>
</dbReference>
<dbReference type="PANTHER" id="PTHR30146:SF153">
    <property type="entry name" value="LACTOSE OPERON REPRESSOR"/>
    <property type="match status" value="1"/>
</dbReference>
<dbReference type="SUPFAM" id="SSF53822">
    <property type="entry name" value="Periplasmic binding protein-like I"/>
    <property type="match status" value="1"/>
</dbReference>
<dbReference type="InterPro" id="IPR046335">
    <property type="entry name" value="LacI/GalR-like_sensor"/>
</dbReference>
<dbReference type="Gene3D" id="1.10.260.40">
    <property type="entry name" value="lambda repressor-like DNA-binding domains"/>
    <property type="match status" value="1"/>
</dbReference>
<feature type="domain" description="HTH lacI-type" evidence="4">
    <location>
        <begin position="22"/>
        <end position="76"/>
    </location>
</feature>
<evidence type="ECO:0000313" key="5">
    <source>
        <dbReference type="EMBL" id="GAA3729243.1"/>
    </source>
</evidence>
<sequence>MTAKSTPGHYGLPEDTADTEPITISKIAKAASVSVPTVSKVLNGRADVAPETRSRVEELIRRHGYRRRRGPGSSQPATIDLVFHELDSAWSIEVIRGVERVARAEGLSVVLSGSAGAQRPQESWLDSVLARRTTAVILVLSDLDATQQARLAARGIPFVVVDPLGDPGENVPSVGSANWNGGLVATRHLIDLGHRRIAVIGGPENILCSRARVDGYRAALDTAGLPIDPGLIRTGDFHVEGGHRNGSELLNLDDPPTAIFAGSDLQALGLYEAAREHDVRVPEDLSVVGYDDLPLARWVGPPLTTVRQPLTEMAEEATRMALSLSRGERPANLRLDLATSLVVRHSTAIPGQR</sequence>
<evidence type="ECO:0000256" key="3">
    <source>
        <dbReference type="ARBA" id="ARBA00023163"/>
    </source>
</evidence>
<accession>A0ABP7F159</accession>
<gene>
    <name evidence="5" type="ORF">GCM10022402_07440</name>
</gene>
<dbReference type="PANTHER" id="PTHR30146">
    <property type="entry name" value="LACI-RELATED TRANSCRIPTIONAL REPRESSOR"/>
    <property type="match status" value="1"/>
</dbReference>
<dbReference type="PROSITE" id="PS50932">
    <property type="entry name" value="HTH_LACI_2"/>
    <property type="match status" value="1"/>
</dbReference>
<dbReference type="CDD" id="cd06296">
    <property type="entry name" value="PBP1_CatR-like"/>
    <property type="match status" value="1"/>
</dbReference>
<evidence type="ECO:0000256" key="2">
    <source>
        <dbReference type="ARBA" id="ARBA00023125"/>
    </source>
</evidence>